<dbReference type="InterPro" id="IPR012677">
    <property type="entry name" value="Nucleotide-bd_a/b_plait_sf"/>
</dbReference>
<feature type="compositionally biased region" description="Low complexity" evidence="1">
    <location>
        <begin position="34"/>
        <end position="52"/>
    </location>
</feature>
<evidence type="ECO:0000313" key="3">
    <source>
        <dbReference type="Proteomes" id="UP001491310"/>
    </source>
</evidence>
<dbReference type="PANTHER" id="PTHR48167:SF2">
    <property type="entry name" value="EXPRESSED PROTEIN"/>
    <property type="match status" value="1"/>
</dbReference>
<dbReference type="SUPFAM" id="SSF54928">
    <property type="entry name" value="RNA-binding domain, RBD"/>
    <property type="match status" value="2"/>
</dbReference>
<accession>A0ABR2YBN8</accession>
<keyword evidence="3" id="KW-1185">Reference proteome</keyword>
<reference evidence="2 3" key="1">
    <citation type="journal article" date="2024" name="Nat. Commun.">
        <title>Phylogenomics reveals the evolutionary origins of lichenization in chlorophyte algae.</title>
        <authorList>
            <person name="Puginier C."/>
            <person name="Libourel C."/>
            <person name="Otte J."/>
            <person name="Skaloud P."/>
            <person name="Haon M."/>
            <person name="Grisel S."/>
            <person name="Petersen M."/>
            <person name="Berrin J.G."/>
            <person name="Delaux P.M."/>
            <person name="Dal Grande F."/>
            <person name="Keller J."/>
        </authorList>
    </citation>
    <scope>NUCLEOTIDE SEQUENCE [LARGE SCALE GENOMIC DNA]</scope>
    <source>
        <strain evidence="2 3">SAG 216-7</strain>
    </source>
</reference>
<feature type="compositionally biased region" description="Basic and acidic residues" evidence="1">
    <location>
        <begin position="70"/>
        <end position="89"/>
    </location>
</feature>
<dbReference type="InterPro" id="IPR035979">
    <property type="entry name" value="RBD_domain_sf"/>
</dbReference>
<evidence type="ECO:0000313" key="2">
    <source>
        <dbReference type="EMBL" id="KAK9901533.1"/>
    </source>
</evidence>
<feature type="region of interest" description="Disordered" evidence="1">
    <location>
        <begin position="34"/>
        <end position="97"/>
    </location>
</feature>
<feature type="compositionally biased region" description="Polar residues" evidence="1">
    <location>
        <begin position="57"/>
        <end position="69"/>
    </location>
</feature>
<dbReference type="EMBL" id="JALJOT010000017">
    <property type="protein sequence ID" value="KAK9901533.1"/>
    <property type="molecule type" value="Genomic_DNA"/>
</dbReference>
<evidence type="ECO:0000256" key="1">
    <source>
        <dbReference type="SAM" id="MobiDB-lite"/>
    </source>
</evidence>
<proteinExistence type="predicted"/>
<gene>
    <name evidence="2" type="ORF">WJX75_001077</name>
</gene>
<dbReference type="PANTHER" id="PTHR48167">
    <property type="entry name" value="EXPRESSED PROTEIN"/>
    <property type="match status" value="1"/>
</dbReference>
<evidence type="ECO:0008006" key="4">
    <source>
        <dbReference type="Google" id="ProtNLM"/>
    </source>
</evidence>
<protein>
    <recommendedName>
        <fullName evidence="4">RRM domain-containing protein</fullName>
    </recommendedName>
</protein>
<dbReference type="Gene3D" id="3.30.70.330">
    <property type="match status" value="2"/>
</dbReference>
<comment type="caution">
    <text evidence="2">The sequence shown here is derived from an EMBL/GenBank/DDBJ whole genome shotgun (WGS) entry which is preliminary data.</text>
</comment>
<sequence>MMHVLQHNTRCSYRALSLASLQNMRLFRFSDNTAPATPSSEAASASAAVTEPLAEAPSSQHMGQPSTSNRYREPHMHQRYSGETRDRGPKGPRRYPVRLTNLSQSVTRSDVARFFSRFNITENDIRPEFQPQTLETEAWWILFHKDEDRRRAAVLQRSFLGTQRALIRPIDNEAYMLEHLRTPLAMHSKGRTVLVENIEISTSLSGIIRLFEGYELQFNAATIINAGKRMKEVESWGKYDDFERFKASRQLQHNNALATDGPDQQQTNASWSATPNLRAVVRFATAEEAQRAVRNRNFAYLGNRQVRLRVLP</sequence>
<name>A0ABR2YBN8_9CHLO</name>
<organism evidence="2 3">
    <name type="scientific">Coccomyxa subellipsoidea</name>
    <dbReference type="NCBI Taxonomy" id="248742"/>
    <lineage>
        <taxon>Eukaryota</taxon>
        <taxon>Viridiplantae</taxon>
        <taxon>Chlorophyta</taxon>
        <taxon>core chlorophytes</taxon>
        <taxon>Trebouxiophyceae</taxon>
        <taxon>Trebouxiophyceae incertae sedis</taxon>
        <taxon>Coccomyxaceae</taxon>
        <taxon>Coccomyxa</taxon>
    </lineage>
</organism>
<dbReference type="Proteomes" id="UP001491310">
    <property type="component" value="Unassembled WGS sequence"/>
</dbReference>